<keyword evidence="3" id="KW-0786">Thiamine pyrophosphate</keyword>
<reference evidence="5 6" key="1">
    <citation type="submission" date="2015-09" db="EMBL/GenBank/DDBJ databases">
        <authorList>
            <consortium name="Pathogen Informatics"/>
        </authorList>
    </citation>
    <scope>NUCLEOTIDE SEQUENCE [LARGE SCALE GENOMIC DNA]</scope>
    <source>
        <strain evidence="5 6">2789STDY5834876</strain>
    </source>
</reference>
<dbReference type="SMART" id="SM00861">
    <property type="entry name" value="Transket_pyr"/>
    <property type="match status" value="1"/>
</dbReference>
<dbReference type="SUPFAM" id="SSF52518">
    <property type="entry name" value="Thiamin diphosphate-binding fold (THDP-binding)"/>
    <property type="match status" value="1"/>
</dbReference>
<dbReference type="FunFam" id="3.40.50.970:FF:000129">
    <property type="entry name" value="Transketolase"/>
    <property type="match status" value="1"/>
</dbReference>
<dbReference type="STRING" id="39482.ERS852491_02796"/>
<dbReference type="Pfam" id="PF02779">
    <property type="entry name" value="Transket_pyr"/>
    <property type="match status" value="1"/>
</dbReference>
<dbReference type="InterPro" id="IPR009014">
    <property type="entry name" value="Transketo_C/PFOR_II"/>
</dbReference>
<dbReference type="Gene3D" id="3.40.50.920">
    <property type="match status" value="1"/>
</dbReference>
<accession>A0A174GL20</accession>
<evidence type="ECO:0000259" key="4">
    <source>
        <dbReference type="SMART" id="SM00861"/>
    </source>
</evidence>
<dbReference type="RefSeq" id="WP_055153712.1">
    <property type="nucleotide sequence ID" value="NZ_CYZU01000025.1"/>
</dbReference>
<dbReference type="PANTHER" id="PTHR43825">
    <property type="entry name" value="PYRUVATE DEHYDROGENASE E1 COMPONENT"/>
    <property type="match status" value="1"/>
</dbReference>
<dbReference type="EMBL" id="CYZU01000025">
    <property type="protein sequence ID" value="CUO63053.1"/>
    <property type="molecule type" value="Genomic_DNA"/>
</dbReference>
<dbReference type="EC" id="2.2.1.7" evidence="5"/>
<dbReference type="GO" id="GO:0008661">
    <property type="term" value="F:1-deoxy-D-xylulose-5-phosphate synthase activity"/>
    <property type="evidence" value="ECO:0007669"/>
    <property type="project" value="UniProtKB-EC"/>
</dbReference>
<dbReference type="Gene3D" id="3.40.50.970">
    <property type="match status" value="1"/>
</dbReference>
<evidence type="ECO:0000313" key="6">
    <source>
        <dbReference type="Proteomes" id="UP000095544"/>
    </source>
</evidence>
<evidence type="ECO:0000256" key="1">
    <source>
        <dbReference type="ARBA" id="ARBA00001964"/>
    </source>
</evidence>
<evidence type="ECO:0000256" key="2">
    <source>
        <dbReference type="ARBA" id="ARBA00007131"/>
    </source>
</evidence>
<gene>
    <name evidence="5" type="primary">dxs_2</name>
    <name evidence="5" type="ORF">ERS852491_02796</name>
</gene>
<dbReference type="PANTHER" id="PTHR43825:SF1">
    <property type="entry name" value="TRANSKETOLASE-LIKE PYRIMIDINE-BINDING DOMAIN-CONTAINING PROTEIN"/>
    <property type="match status" value="1"/>
</dbReference>
<dbReference type="InterPro" id="IPR029061">
    <property type="entry name" value="THDP-binding"/>
</dbReference>
<dbReference type="AlphaFoldDB" id="A0A174GL20"/>
<dbReference type="InterPro" id="IPR005475">
    <property type="entry name" value="Transketolase-like_Pyr-bd"/>
</dbReference>
<dbReference type="Pfam" id="PF02780">
    <property type="entry name" value="Transketolase_C"/>
    <property type="match status" value="1"/>
</dbReference>
<organism evidence="5 6">
    <name type="scientific">Faecalicatena contorta</name>
    <dbReference type="NCBI Taxonomy" id="39482"/>
    <lineage>
        <taxon>Bacteria</taxon>
        <taxon>Bacillati</taxon>
        <taxon>Bacillota</taxon>
        <taxon>Clostridia</taxon>
        <taxon>Lachnospirales</taxon>
        <taxon>Lachnospiraceae</taxon>
        <taxon>Faecalicatena</taxon>
    </lineage>
</organism>
<comment type="cofactor">
    <cofactor evidence="1">
        <name>thiamine diphosphate</name>
        <dbReference type="ChEBI" id="CHEBI:58937"/>
    </cofactor>
</comment>
<feature type="domain" description="Transketolase-like pyrimidine-binding" evidence="4">
    <location>
        <begin position="4"/>
        <end position="169"/>
    </location>
</feature>
<dbReference type="CDD" id="cd07033">
    <property type="entry name" value="TPP_PYR_DXS_TK_like"/>
    <property type="match status" value="1"/>
</dbReference>
<dbReference type="Proteomes" id="UP000095544">
    <property type="component" value="Unassembled WGS sequence"/>
</dbReference>
<keyword evidence="5" id="KW-0808">Transferase</keyword>
<dbReference type="InterPro" id="IPR051157">
    <property type="entry name" value="PDH/Transketolase"/>
</dbReference>
<dbReference type="InterPro" id="IPR033248">
    <property type="entry name" value="Transketolase_C"/>
</dbReference>
<dbReference type="SUPFAM" id="SSF52922">
    <property type="entry name" value="TK C-terminal domain-like"/>
    <property type="match status" value="1"/>
</dbReference>
<evidence type="ECO:0000313" key="5">
    <source>
        <dbReference type="EMBL" id="CUO63053.1"/>
    </source>
</evidence>
<evidence type="ECO:0000256" key="3">
    <source>
        <dbReference type="ARBA" id="ARBA00023052"/>
    </source>
</evidence>
<name>A0A174GL20_9FIRM</name>
<proteinExistence type="inferred from homology"/>
<comment type="similarity">
    <text evidence="2">Belongs to the transketolase family.</text>
</comment>
<sequence>MSCKNQRIAYGEALVELGRENKNIVVLNADLGGSTMGKMFEKEFPDRHYEMGIAEANMTSVAAGLAQTGKIPFTNSFAVFAAGRAFDQIRQTIAIGNLNVKICGSSSGLSDFGDGATHQAVEDLAIMRAIPNMTVISPADANETKSAVKAVTEMEGPCYIRLNRNDYENVTEEGVEFKIGKPTVLKEGTRVVVFATGYMVGLAMQAARELEDRISVKVVNVSTIKPMDANAVIQITKGCKGVVTAEEHSIVGGLGSAIAEVLKKECIPIEFVGIEDTFGCSAHNYQDVLAYHGLTKEHIKTVVEEMDLQAAG</sequence>
<dbReference type="OrthoDB" id="8732661at2"/>
<protein>
    <submittedName>
        <fullName evidence="5">1-deoxy-D-xylulose-5-phosphate synthase</fullName>
        <ecNumber evidence="5">2.2.1.7</ecNumber>
    </submittedName>
</protein>